<reference evidence="5 6" key="1">
    <citation type="submission" date="2017-06" db="EMBL/GenBank/DDBJ databases">
        <title>Genome sequencing of cyanobaciteial culture collection at National Institute for Environmental Studies (NIES).</title>
        <authorList>
            <person name="Hirose Y."/>
            <person name="Shimura Y."/>
            <person name="Fujisawa T."/>
            <person name="Nakamura Y."/>
            <person name="Kawachi M."/>
        </authorList>
    </citation>
    <scope>NUCLEOTIDE SEQUENCE [LARGE SCALE GENOMIC DNA]</scope>
    <source>
        <strain evidence="5 6">NIES-23</strain>
    </source>
</reference>
<evidence type="ECO:0000313" key="6">
    <source>
        <dbReference type="Proteomes" id="UP000217507"/>
    </source>
</evidence>
<organism evidence="5 6">
    <name type="scientific">Trichormus variabilis NIES-23</name>
    <dbReference type="NCBI Taxonomy" id="1973479"/>
    <lineage>
        <taxon>Bacteria</taxon>
        <taxon>Bacillati</taxon>
        <taxon>Cyanobacteriota</taxon>
        <taxon>Cyanophyceae</taxon>
        <taxon>Nostocales</taxon>
        <taxon>Nostocaceae</taxon>
        <taxon>Trichormus</taxon>
    </lineage>
</organism>
<dbReference type="Pfam" id="PF23357">
    <property type="entry name" value="DUF7088"/>
    <property type="match status" value="1"/>
</dbReference>
<protein>
    <submittedName>
        <fullName evidence="5">Uncharacterized protein</fullName>
    </submittedName>
</protein>
<dbReference type="SUPFAM" id="SSF52317">
    <property type="entry name" value="Class I glutamine amidotransferase-like"/>
    <property type="match status" value="1"/>
</dbReference>
<evidence type="ECO:0000256" key="2">
    <source>
        <dbReference type="SAM" id="Phobius"/>
    </source>
</evidence>
<feature type="domain" description="ABC-type uncharacterised transport system" evidence="3">
    <location>
        <begin position="215"/>
        <end position="500"/>
    </location>
</feature>
<evidence type="ECO:0000259" key="3">
    <source>
        <dbReference type="Pfam" id="PF09822"/>
    </source>
</evidence>
<dbReference type="PANTHER" id="PTHR12969">
    <property type="entry name" value="NGD5/OSM-6/IFT52"/>
    <property type="match status" value="1"/>
</dbReference>
<dbReference type="EMBL" id="AP018216">
    <property type="protein sequence ID" value="BAY67242.1"/>
    <property type="molecule type" value="Genomic_DNA"/>
</dbReference>
<gene>
    <name evidence="5" type="ORF">NIES23_00140</name>
</gene>
<dbReference type="Proteomes" id="UP000217507">
    <property type="component" value="Chromosome"/>
</dbReference>
<dbReference type="InterPro" id="IPR055396">
    <property type="entry name" value="DUF7088"/>
</dbReference>
<evidence type="ECO:0000256" key="1">
    <source>
        <dbReference type="SAM" id="MobiDB-lite"/>
    </source>
</evidence>
<dbReference type="PANTHER" id="PTHR12969:SF7">
    <property type="entry name" value="INTRAFLAGELLAR TRANSPORT PROTEIN 52 HOMOLOG"/>
    <property type="match status" value="1"/>
</dbReference>
<name>A0A1Z4KE50_ANAVA</name>
<evidence type="ECO:0000313" key="5">
    <source>
        <dbReference type="EMBL" id="BAY67242.1"/>
    </source>
</evidence>
<dbReference type="AlphaFoldDB" id="A0A1Z4KE50"/>
<keyword evidence="2" id="KW-0472">Membrane</keyword>
<evidence type="ECO:0000259" key="4">
    <source>
        <dbReference type="Pfam" id="PF23357"/>
    </source>
</evidence>
<dbReference type="InterPro" id="IPR019196">
    <property type="entry name" value="ABC_transp_unknown"/>
</dbReference>
<sequence>MKIIQQKQLWKYLFWLGPFLIVAGLTSGLVSDTWGTITLVLLISGIVIIGLWLAWQSQRSHWWKRRSTQAGTNALAATLAVLVILGLINFLGSRYQIRADLTEAQLFTLSPQSQQLVQNLPQPVKVWVFDVIQNPQDRQILENYRRKSPNFQFEYINPQTRPGLAEKFGVKDYGEVYLESGNRRQLVQTLNVNERLSEIRLTNRLQQIISDRTAKVYFLQGHGEHPITAGEGAISQAVQALGDKNYNSSPLNLVENAKVPDDADVVVLAGPKRGLFDAEVKALQDYLNRGGNALLMIDPSTNPNLNSLLQEWGVRLDDRLAVDVSGTGAQLGPAAPIVTDYGQHPITKEFGNNISFYPLARPLEITPVAGVESTPLLKTKAYPNSWAESDLQNENLQFNPEKDLKGPLTLGVALTRTLPAPSSPTPSPSPINQTPANPTPSPSPITTTPANPTPSPSPITPTPANLTPPSEQKPEKPATESRLVVIGNSEFVTNTIFQQQLNGDVFLNSVTWLSQQDQQPLSIRPKEPKNRRMNLSTSQANLLTLSSLFVLPLLGLVTAATIWWKRR</sequence>
<feature type="transmembrane region" description="Helical" evidence="2">
    <location>
        <begin position="74"/>
        <end position="92"/>
    </location>
</feature>
<keyword evidence="2" id="KW-0812">Transmembrane</keyword>
<feature type="domain" description="DUF7088" evidence="4">
    <location>
        <begin position="104"/>
        <end position="170"/>
    </location>
</feature>
<keyword evidence="2" id="KW-1133">Transmembrane helix</keyword>
<feature type="compositionally biased region" description="Pro residues" evidence="1">
    <location>
        <begin position="451"/>
        <end position="461"/>
    </location>
</feature>
<feature type="transmembrane region" description="Helical" evidence="2">
    <location>
        <begin position="12"/>
        <end position="30"/>
    </location>
</feature>
<proteinExistence type="predicted"/>
<feature type="transmembrane region" description="Helical" evidence="2">
    <location>
        <begin position="542"/>
        <end position="564"/>
    </location>
</feature>
<accession>A0A1Z4KE50</accession>
<dbReference type="InterPro" id="IPR029062">
    <property type="entry name" value="Class_I_gatase-like"/>
</dbReference>
<feature type="region of interest" description="Disordered" evidence="1">
    <location>
        <begin position="416"/>
        <end position="479"/>
    </location>
</feature>
<dbReference type="Pfam" id="PF09822">
    <property type="entry name" value="ABC_transp_aux"/>
    <property type="match status" value="1"/>
</dbReference>
<feature type="transmembrane region" description="Helical" evidence="2">
    <location>
        <begin position="36"/>
        <end position="54"/>
    </location>
</feature>
<dbReference type="InterPro" id="IPR039975">
    <property type="entry name" value="IFT52"/>
</dbReference>